<accession>A0A918TRY7</accession>
<dbReference type="SUPFAM" id="SSF56988">
    <property type="entry name" value="Anthrax protective antigen"/>
    <property type="match status" value="1"/>
</dbReference>
<dbReference type="PANTHER" id="PTHR24028:SF328">
    <property type="entry name" value="CADHERIN-3"/>
    <property type="match status" value="1"/>
</dbReference>
<reference evidence="7" key="1">
    <citation type="journal article" date="2014" name="Int. J. Syst. Evol. Microbiol.">
        <title>Complete genome sequence of Corynebacterium casei LMG S-19264T (=DSM 44701T), isolated from a smear-ripened cheese.</title>
        <authorList>
            <consortium name="US DOE Joint Genome Institute (JGI-PGF)"/>
            <person name="Walter F."/>
            <person name="Albersmeier A."/>
            <person name="Kalinowski J."/>
            <person name="Ruckert C."/>
        </authorList>
    </citation>
    <scope>NUCLEOTIDE SEQUENCE</scope>
    <source>
        <strain evidence="7">KCTC 12988</strain>
    </source>
</reference>
<dbReference type="SUPFAM" id="SSF141072">
    <property type="entry name" value="CalX-like"/>
    <property type="match status" value="1"/>
</dbReference>
<dbReference type="SUPFAM" id="SSF49899">
    <property type="entry name" value="Concanavalin A-like lectins/glucanases"/>
    <property type="match status" value="3"/>
</dbReference>
<dbReference type="EMBL" id="BMXI01000012">
    <property type="protein sequence ID" value="GHC59427.1"/>
    <property type="molecule type" value="Genomic_DNA"/>
</dbReference>
<evidence type="ECO:0000259" key="5">
    <source>
        <dbReference type="PROSITE" id="PS50268"/>
    </source>
</evidence>
<dbReference type="InterPro" id="IPR002126">
    <property type="entry name" value="Cadherin-like_dom"/>
</dbReference>
<proteinExistence type="predicted"/>
<dbReference type="InterPro" id="IPR059177">
    <property type="entry name" value="GH29D-like_dom"/>
</dbReference>
<dbReference type="Pfam" id="PF05345">
    <property type="entry name" value="He_PIG"/>
    <property type="match status" value="1"/>
</dbReference>
<dbReference type="Gene3D" id="3.90.182.10">
    <property type="entry name" value="Toxin - Anthrax Protective Antigen,domain 1"/>
    <property type="match status" value="1"/>
</dbReference>
<reference evidence="7" key="2">
    <citation type="submission" date="2020-09" db="EMBL/GenBank/DDBJ databases">
        <authorList>
            <person name="Sun Q."/>
            <person name="Kim S."/>
        </authorList>
    </citation>
    <scope>NUCLEOTIDE SEQUENCE</scope>
    <source>
        <strain evidence="7">KCTC 12988</strain>
    </source>
</reference>
<evidence type="ECO:0000259" key="6">
    <source>
        <dbReference type="PROSITE" id="PS51820"/>
    </source>
</evidence>
<keyword evidence="3" id="KW-0472">Membrane</keyword>
<comment type="caution">
    <text evidence="7">The sequence shown here is derived from an EMBL/GenBank/DDBJ whole genome shotgun (WGS) entry which is preliminary data.</text>
</comment>
<dbReference type="Pfam" id="PF13290">
    <property type="entry name" value="CHB_HEX_C_1"/>
    <property type="match status" value="6"/>
</dbReference>
<keyword evidence="2" id="KW-0812">Transmembrane</keyword>
<dbReference type="GO" id="GO:0007156">
    <property type="term" value="P:homophilic cell adhesion via plasma membrane adhesion molecules"/>
    <property type="evidence" value="ECO:0007669"/>
    <property type="project" value="InterPro"/>
</dbReference>
<dbReference type="SUPFAM" id="SSF49478">
    <property type="entry name" value="Cna protein B-type domain"/>
    <property type="match status" value="1"/>
</dbReference>
<dbReference type="CDD" id="cd11304">
    <property type="entry name" value="Cadherin_repeat"/>
    <property type="match status" value="2"/>
</dbReference>
<dbReference type="InterPro" id="IPR015919">
    <property type="entry name" value="Cadherin-like_sf"/>
</dbReference>
<dbReference type="PROSITE" id="PS50268">
    <property type="entry name" value="CADHERIN_2"/>
    <property type="match status" value="1"/>
</dbReference>
<organism evidence="7 8">
    <name type="scientific">Roseibacillus persicicus</name>
    <dbReference type="NCBI Taxonomy" id="454148"/>
    <lineage>
        <taxon>Bacteria</taxon>
        <taxon>Pseudomonadati</taxon>
        <taxon>Verrucomicrobiota</taxon>
        <taxon>Verrucomicrobiia</taxon>
        <taxon>Verrucomicrobiales</taxon>
        <taxon>Verrucomicrobiaceae</taxon>
        <taxon>Roseibacillus</taxon>
    </lineage>
</organism>
<dbReference type="Pfam" id="PF07705">
    <property type="entry name" value="CARDB"/>
    <property type="match status" value="1"/>
</dbReference>
<dbReference type="Proteomes" id="UP000644507">
    <property type="component" value="Unassembled WGS sequence"/>
</dbReference>
<evidence type="ECO:0000313" key="8">
    <source>
        <dbReference type="Proteomes" id="UP000644507"/>
    </source>
</evidence>
<dbReference type="InterPro" id="IPR037524">
    <property type="entry name" value="PA14/GLEYA"/>
</dbReference>
<feature type="domain" description="Cadherin" evidence="5">
    <location>
        <begin position="4610"/>
        <end position="4697"/>
    </location>
</feature>
<keyword evidence="3" id="KW-1133">Transmembrane helix</keyword>
<evidence type="ECO:0000256" key="1">
    <source>
        <dbReference type="ARBA" id="ARBA00004167"/>
    </source>
</evidence>
<keyword evidence="8" id="KW-1185">Reference proteome</keyword>
<dbReference type="InterPro" id="IPR013783">
    <property type="entry name" value="Ig-like_fold"/>
</dbReference>
<protein>
    <submittedName>
        <fullName evidence="7">Uncharacterized protein</fullName>
    </submittedName>
</protein>
<evidence type="ECO:0000313" key="7">
    <source>
        <dbReference type="EMBL" id="GHC59427.1"/>
    </source>
</evidence>
<dbReference type="PANTHER" id="PTHR24028">
    <property type="entry name" value="CADHERIN-87A"/>
    <property type="match status" value="1"/>
</dbReference>
<dbReference type="RefSeq" id="WP_377047554.1">
    <property type="nucleotide sequence ID" value="NZ_JBHLZH010000011.1"/>
</dbReference>
<dbReference type="Pfam" id="PF07691">
    <property type="entry name" value="PA14"/>
    <property type="match status" value="1"/>
</dbReference>
<dbReference type="InterPro" id="IPR011635">
    <property type="entry name" value="CARDB"/>
</dbReference>
<dbReference type="InterPro" id="IPR038081">
    <property type="entry name" value="CalX-like_sf"/>
</dbReference>
<comment type="subcellular location">
    <subcellularLocation>
        <location evidence="1">Membrane</location>
        <topology evidence="1">Single-pass membrane protein</topology>
    </subcellularLocation>
</comment>
<evidence type="ECO:0000256" key="3">
    <source>
        <dbReference type="ARBA" id="ARBA00022989"/>
    </source>
</evidence>
<evidence type="ECO:0000256" key="2">
    <source>
        <dbReference type="ARBA" id="ARBA00022692"/>
    </source>
</evidence>
<evidence type="ECO:0000256" key="4">
    <source>
        <dbReference type="ARBA" id="ARBA00023180"/>
    </source>
</evidence>
<sequence>MGIITDGAGLIERWEDQSGNGNHFEQSDESKRPAIVTNAFTSGGGQLSRIALNANGNSSYTGTVGTDFVVDEEIQVTELGVFDNNRDGLSESITVAIWQRLENGTPEITTDDGEGAILTQLEFTVAEPGDLEGNQRWKSLAAPVTLAPGSYYIGAWGYGSQSYHVASNDSGSAVRAVRRVGKGRYSPAGSPGAWGTSFSSYDDRYASAANFRFTISGETLFERAAVRFDGSNDGLQAPETLSLSRPGSIFIVYERDWNDGGFIMQNSSGGPHWYLSQNLAYCNGVVRNQERDWREPWFVEMENQAAGTRVRVNGEDWTHFGNFNAANPGRLAIGGGVGRSTSPVAARIAEILAYEKELTDSERWVVNNYLAERYGFDALPVDTPVISPSAALGSSPVSVTISCATPGAAIRYTLDGSEPDTASPLYSAAISVARGTEVRAKAFLASNPESGVAARYYEDSSASEVPVGGANLWLRADRGVELDSEGRVMQWQDLSGNGRDFEQGTGYQRPALEPIGLSVGGGTAIQTSTNTNAGVYAHNGTLGMDFIVTEEIEITELQAFDHLGDGFATAVTVAIWERNESGTPRTPEDDLAGTSLVEVEFTPAEPGTLGADSLRSKTLPSPLILTPGSYTLLGWGFSGTNLYKNSTSGSWLSGQGIEFVNRSRYISTLGAWPTNLDSDEVKYEGSANFVFNRTSGTVSSLPTVSFDGVNDGLWAVPGSEIDRPATVFVVFERKGTSGGYVMQSSPGDANWWMLRNDGFYNTNWVNNRTIPRAEVAIAGMTMEGAGSRFFMNGEDWTEHETRVGSPNRLTLGGGVGNSYSPLWVEIAEVLSFDRVLNESEMLSVENWLESRYLGEPRSAPEVAFSPEGDFGTGAVSVTLESAVGAEIRYTLDGSEPSEASPLYTGALAVARGTKVRARAYLAGLGGSVRDEFYGDSGGIELPVADATMWLRADCGLTVDGEGRVSSWSDLTGNGNDVLQSISSLRPTLVSDGINDTSRGAIRITDDIGTRNYSGSLGNDLTVHSEIELTHLGAFDHLGDGFSGTITVEVWTRDDNGTAARGDDSGGVLLASETFTQASPGELVGTQQRFKPLPSPVTLGPGEYTVFAWGYTGGDRYRESQGSNTISDDRFSFPTCVYNGTAGAFPTIVDGSGPLDYNGVANFRVAPEGGSASVPAVVFDGVDDALHGVEAMDFGRPSTVFVTFEVDREDNGDVLQNSSGSNWSIDRRGFYAGGWVREESFELRTPMLAAMVNDTDQTTAWRNGNNVTVNPFLSSASPGRLLLGGGENGVSFDPIAVRISEVVVYDRALDESEISLVSNYLAARSGVYPARAETPEIGPFASYGSNSVEVSISSVTPGVEIRYTLDGSEPTAGSALYAGPFSVPRGTLVKAKAFGPGLEASPVAETFYGDENEHPLPVSDPAFWITGDVGVELGTSGRVERWRDLSGHGRDVYQVSEERAPALVEDAFGGEGKSRLLAPYTSSSLTGGYSGFIGSDFQVDRSLEVTHLGALDAYGDGIKGSITVKLIEMDDGGTSGNTSADRSDDTAGALLAELTFTDANPGVLEEGIRLLPLPSPILLQPGTYALYATGYTGDDIYLSQDLNNQPVNFGITYLNRSRYSQNEATLYPGTAVNDDRYLMTANCRFRIPNLTAAQPPTNAVRFDGVNDGLLGPVDYLVERPSTVFMVLEHLGGSYGRLLQSASGNNWLLGPHSGTQGFYADGWISQTPLPSDQPVLVIGEQGEGGSRYFFAGRDSTQNPSYVGNLGRIALGGGEGVYNQPVNADLAELIIYDRVLTPGERQAVAKALSDKHGLTPEALPEPGMTPRGGLFATSQTITLEGQVPGAEIRYTLDGSEPTESSTLYAGSFTVSANTTVKARSFLSGYLASPVTTGVFFIDGAAPVPPSRDNLTLWLSGTYGVEVDGSEVTTWRDLSGQGADAVVAASSSAPTFSATAIGNSGGVLFDGVDDYLSVRPGFEDFENGLTAIFVTSPDESLSSWERLIDFGQGTNNDNIFFAREATSTNFHFGLRRGGSSSGISSTDSLRSLTDQILTVVQEPDGRTRIYRNGNLEVEGNVDLPFNVIRHLNYVGRSNWSNDAYFSGAMSEVILFKGTLNDFDREVFEDEIRATYGIASSATGVVGFSPSGGGLHPGGVTVELQSASPGAAIYYTLDGSVPDESSTLYEASIVLTASARVRARAFLDGFNPSNLSEATYLIGDPPGGGDGLLGTYYDNEDFTGASLTRLDPNVDFNWGGGSPDPAIGPDYFSVRWTGQILPRFSEEYIFSTRDDGSRLMIDLDRNGTFEPSEVLIDELDSSSLVERFAAPVTLEAGVLYDIQLEYVEEVSSAVISFRWESFSEPFAAVPQSQLFSDAEFSQTVSTPVISPAGGTYTSAVEVSIETSTDGATLYVTTDGSIPDQGSPVYTGSFTVPADATVRARGYKAGFNPSGVASAAYDIDAQPPTITSFSWNGSPLLGGEVLTESGQLSVTATDNQGVASAEFYYQPVGAQNQVLIGRDTFEGNGLLANWNVGSVPDGSYNLIARVFDTAGTFSEEQIEISVNLATLPAPVISQPGTGVEVEEPTVTLQITTVPSANVRIRRDGTLIFSGYANSGGFLNYTASLPVGLSSFVATAVNRAGSSPNSNAVSVTRVREFPQLTLAFPSDTLAEGAPLQGQVSIPSAVAEDVSVVVGTNRAGEVETLQPILIPAGSTSADFILTAIQDSRVEAPSTVTVNATALNHRDATSNLFLLDDDTPVLTLEVDETSVSEDFGAVTARVRRADASSLSQRVYLSNTAPDQATVPSFVTIPAGQLEIGFVVSIIDNSLADGNQFLDLQARVEAGSQVVSTSSISTLEVRDNEGPSLTLLPDASLLNEGSIHSFTLRRGGLEPVDALTVDLTQTPMGEISAPSSVTFPAGVSEVPVSVTALNSVSSGTRTVILRASAPGYTDGLARFSVTDEALPDFAPDQLSAPLTAKSESTISVGYRVRNLGLEDSIENIFLERVYLSTDPSPSEDDVILRQIEQTGDVLANGSYSRNVSIFVPREVGEYYLIVTVDPANTVEEVLETNNTAVRAIPLEVIPAYNVVVQAEETTIPANTPIEFTGSATTPEGLDASFSMVNIHIRMGETERVISAFTDSNGDFTTTWTPLPNEGGSYTIGATHPGTSSAPVQDAFEILTIGFSQPPAVRLNEGETVVVQTTLSNPNSQDLTGVDLSVVSDLPSGLTISPMAPGTMIPAGGEMVVPISVSAAAGFSGTGLFGLEVNTAEGVLRARGISVRADRLVPVLTLDPSSLDCSVLRGTSKSASFQVTNTGGLATGPIQVLLPDVPWMSLSSSNPIASLDPGESTTVSLQLAPDATVDLTLFTGNLALNAANGGSRNINYRFRVVSDLMGDLDIKVVDELYYFTEEAPALEGATVVVRDAISSQQIATVTTGLDGVASFPDLMEGWYRVEVTAPQHERYSNNIFVNAGVLTTELAFISKQLVTYTWTVEEVEIEDTYRITVETTFETNVPAPVVTLSPASIDVEDLRALGQGKVVNVTITNQGFIDAQNSEFEFSSHPFYRFTPLIQNVGTIPAKSSLVVPVSITRIGIFDEEGNVVTLDEGGLKSVRKLKKGEKAASVPCGAGGKLVWSYPCGPNDVGKSSGIGFSGVVGNCGGGGGGGGGGYLGFHGGYFGSGGGGGGGGGGASGSSSSFSSLDACDPCVQKAALDCVIGYIPIIGDLYSAWNCGYNTGTAIMTGEGGARAAGDCALAAAGFFDPTPATATIACLEAMRRCAADAGGGGGGGAGGGGGPGGPFGGGSAKLASFKERKGDKSGAAVVIGVPWYEYLSVEQRQFALEATPGFSRLETYFDVPAVIFGSRERVFLMTYDEGIAWHARFVQAIQNDSPDEVFISAAEAAELATLAEPFDSYAPEFAAIVARWNRTWEYSLLDIFEPEDVPEGDSVDFIYDSQLKEAVGNFIEAVDESREEGFLDPLEQSIKGVQEVQEALADGQGGACARVKIEISQDLMLTRTAFEATLVLENERDDANVTDVGFDLQIRDLLGEPSEDLFNIQVSRLDGLDSIEGSGTIDESSSGTVQWTLIPRDTAALTEEKQYTVGGVITFEQDGLEFTIPVENVPITVRPDAALSLKYFHQRDVYADDPYTDAIEPSVPYKLAVLVENSGYGTARDLKIISGQPEIVENEKGLFVDFKIIATQVDGESVTPSLTADFGDLGPQENAIATWFMTSTLQGLFIDYDATFEHVTGLGDSRISLLQNVEIHEMIRVIDAKDGSTAFLVNDVVDVNDYPDTIHFQDGEIELVTVQESGSVTGTLGSGNFSVTLNTGAFSGWNYIRIPDPGDGDFNLVSVARSDGEILQLDSNAWSTDRTFIGQGRRPIYENILHLVDCDSPGTYTLTYEVNPEADSVPPTSSMAALPANSPADIPVFWSGSDNVGVALYDVYVSANGSAWSLWKDNTPEAGAVYPGTVGETYSFYSVAIDHAGNNEVKSPVAEATTTVVDENLPPTISPIADQSIQEGQTFILQAYANDPDGNNGDLRFSVGTTATGLTINPITGEMRWVTGETSGGSTITVVVVAQDAAEPAGVANEEFTITVQDTNSAPTLNSVSPRTLSAGGVLIVDMDASDGDVPIQQLTYSLGSNAPTGAAIDSATGVVTWMPTNEQAGKSHIITVMATDNGSPNLMAQSSFSVTVVDVEEDLPPAFAPIPVLLWLEGRSYSFDVVAVDPDGDPIVLGANVSGAPGSSFSDLGGGVGRVAWDTSGVAAASYQIPLTATANGLTTTGQLVIQVAEDDLYWSWVTEAFGEELPSDVSLGDLGPDADPDGDQRANVYEMAMLTNPLTDDEPPIAIELSEQGSFRLVQITMHRRKGSEDYVEFAPQRSSDIGGGWEEIPSFDWNASIDLFGDDDGRPETESMDFTIFEFDPAELPEKYFFRLNATEAAAE</sequence>
<dbReference type="SMART" id="SM00112">
    <property type="entry name" value="CA"/>
    <property type="match status" value="2"/>
</dbReference>
<dbReference type="InterPro" id="IPR050174">
    <property type="entry name" value="Protocadherin/Cadherin-CA"/>
</dbReference>
<feature type="domain" description="PA14" evidence="6">
    <location>
        <begin position="2218"/>
        <end position="2364"/>
    </location>
</feature>
<dbReference type="SUPFAM" id="SSF49313">
    <property type="entry name" value="Cadherin-like"/>
    <property type="match status" value="2"/>
</dbReference>
<dbReference type="PROSITE" id="PS51820">
    <property type="entry name" value="PA14"/>
    <property type="match status" value="1"/>
</dbReference>
<name>A0A918TRY7_9BACT</name>
<dbReference type="GO" id="GO:0005886">
    <property type="term" value="C:plasma membrane"/>
    <property type="evidence" value="ECO:0007669"/>
    <property type="project" value="TreeGrafter"/>
</dbReference>
<gene>
    <name evidence="7" type="ORF">GCM10007100_28240</name>
</gene>
<dbReference type="GO" id="GO:0005509">
    <property type="term" value="F:calcium ion binding"/>
    <property type="evidence" value="ECO:0007669"/>
    <property type="project" value="InterPro"/>
</dbReference>
<dbReference type="Gene3D" id="2.60.120.200">
    <property type="match status" value="1"/>
</dbReference>
<dbReference type="Pfam" id="PF13385">
    <property type="entry name" value="Laminin_G_3"/>
    <property type="match status" value="1"/>
</dbReference>
<dbReference type="SMART" id="SM00758">
    <property type="entry name" value="PA14"/>
    <property type="match status" value="1"/>
</dbReference>
<dbReference type="InterPro" id="IPR013320">
    <property type="entry name" value="ConA-like_dom_sf"/>
</dbReference>
<dbReference type="InterPro" id="IPR011658">
    <property type="entry name" value="PA14_dom"/>
</dbReference>
<dbReference type="Gene3D" id="2.60.40.10">
    <property type="entry name" value="Immunoglobulins"/>
    <property type="match status" value="5"/>
</dbReference>
<keyword evidence="4" id="KW-0325">Glycoprotein</keyword>